<dbReference type="PRINTS" id="PR00455">
    <property type="entry name" value="HTHTETR"/>
</dbReference>
<evidence type="ECO:0000256" key="2">
    <source>
        <dbReference type="PROSITE-ProRule" id="PRU00335"/>
    </source>
</evidence>
<organism evidence="4 5">
    <name type="scientific">Levilactobacillus tongjiangensis</name>
    <dbReference type="NCBI Taxonomy" id="2486023"/>
    <lineage>
        <taxon>Bacteria</taxon>
        <taxon>Bacillati</taxon>
        <taxon>Bacillota</taxon>
        <taxon>Bacilli</taxon>
        <taxon>Lactobacillales</taxon>
        <taxon>Lactobacillaceae</taxon>
        <taxon>Levilactobacillus</taxon>
    </lineage>
</organism>
<evidence type="ECO:0000313" key="4">
    <source>
        <dbReference type="EMBL" id="MFC6206499.1"/>
    </source>
</evidence>
<dbReference type="SUPFAM" id="SSF46689">
    <property type="entry name" value="Homeodomain-like"/>
    <property type="match status" value="1"/>
</dbReference>
<dbReference type="PROSITE" id="PS50977">
    <property type="entry name" value="HTH_TETR_2"/>
    <property type="match status" value="1"/>
</dbReference>
<sequence>MATNQERKQRQRQSILAAGMKLFMRDGYKPTHIKAVAAEAGVSQVTLYKYFDSKLELGHQVVIDLINQGYASFRETVDNQQMSFTEVVKWMMTTKVAMSDGLNPDFYSFVIDEMQGNLGSHAVKDAYEAGKKEFWDAMVARGRAAGSINPQISNEALMLFLDMYVDFFSRAKVGPDEYQHLVDQLMHLFFYGLVGGPVPPKPDQSSKEDQA</sequence>
<dbReference type="Gene3D" id="1.10.357.10">
    <property type="entry name" value="Tetracycline Repressor, domain 2"/>
    <property type="match status" value="1"/>
</dbReference>
<dbReference type="Proteomes" id="UP001596254">
    <property type="component" value="Unassembled WGS sequence"/>
</dbReference>
<feature type="domain" description="HTH tetR-type" evidence="3">
    <location>
        <begin position="9"/>
        <end position="69"/>
    </location>
</feature>
<dbReference type="Pfam" id="PF00440">
    <property type="entry name" value="TetR_N"/>
    <property type="match status" value="1"/>
</dbReference>
<name>A0ABW1SPR0_9LACO</name>
<evidence type="ECO:0000259" key="3">
    <source>
        <dbReference type="PROSITE" id="PS50977"/>
    </source>
</evidence>
<proteinExistence type="predicted"/>
<comment type="caution">
    <text evidence="4">The sequence shown here is derived from an EMBL/GenBank/DDBJ whole genome shotgun (WGS) entry which is preliminary data.</text>
</comment>
<keyword evidence="1 2" id="KW-0238">DNA-binding</keyword>
<feature type="DNA-binding region" description="H-T-H motif" evidence="2">
    <location>
        <begin position="32"/>
        <end position="51"/>
    </location>
</feature>
<dbReference type="InterPro" id="IPR050109">
    <property type="entry name" value="HTH-type_TetR-like_transc_reg"/>
</dbReference>
<evidence type="ECO:0000313" key="5">
    <source>
        <dbReference type="Proteomes" id="UP001596254"/>
    </source>
</evidence>
<reference evidence="5" key="1">
    <citation type="journal article" date="2019" name="Int. J. Syst. Evol. Microbiol.">
        <title>The Global Catalogue of Microorganisms (GCM) 10K type strain sequencing project: providing services to taxonomists for standard genome sequencing and annotation.</title>
        <authorList>
            <consortium name="The Broad Institute Genomics Platform"/>
            <consortium name="The Broad Institute Genome Sequencing Center for Infectious Disease"/>
            <person name="Wu L."/>
            <person name="Ma J."/>
        </authorList>
    </citation>
    <scope>NUCLEOTIDE SEQUENCE [LARGE SCALE GENOMIC DNA]</scope>
    <source>
        <strain evidence="5">CCM 8905</strain>
    </source>
</reference>
<dbReference type="RefSeq" id="WP_125691034.1">
    <property type="nucleotide sequence ID" value="NZ_JBHSSK010000009.1"/>
</dbReference>
<dbReference type="EMBL" id="JBHSSK010000009">
    <property type="protein sequence ID" value="MFC6206499.1"/>
    <property type="molecule type" value="Genomic_DNA"/>
</dbReference>
<accession>A0ABW1SPR0</accession>
<keyword evidence="5" id="KW-1185">Reference proteome</keyword>
<dbReference type="InterPro" id="IPR001647">
    <property type="entry name" value="HTH_TetR"/>
</dbReference>
<dbReference type="PANTHER" id="PTHR30055:SF222">
    <property type="entry name" value="REGULATORY PROTEIN"/>
    <property type="match status" value="1"/>
</dbReference>
<evidence type="ECO:0000256" key="1">
    <source>
        <dbReference type="ARBA" id="ARBA00023125"/>
    </source>
</evidence>
<gene>
    <name evidence="4" type="ORF">ACFP1G_03270</name>
</gene>
<dbReference type="InterPro" id="IPR009057">
    <property type="entry name" value="Homeodomain-like_sf"/>
</dbReference>
<protein>
    <submittedName>
        <fullName evidence="4">TetR/AcrR family transcriptional regulator</fullName>
    </submittedName>
</protein>
<dbReference type="PANTHER" id="PTHR30055">
    <property type="entry name" value="HTH-TYPE TRANSCRIPTIONAL REGULATOR RUTR"/>
    <property type="match status" value="1"/>
</dbReference>